<gene>
    <name evidence="2" type="ORF">ABWK59_02325</name>
</gene>
<keyword evidence="1" id="KW-0472">Membrane</keyword>
<feature type="transmembrane region" description="Helical" evidence="1">
    <location>
        <begin position="55"/>
        <end position="76"/>
    </location>
</feature>
<keyword evidence="1" id="KW-0812">Transmembrane</keyword>
<dbReference type="KEGG" id="kcm:ABWK59_02325"/>
<sequence>MESNITRTAATWARPRAKILAFLWGAAAVGWSAVALSVHTPAVAALDPDGATDTVLARIGSGAMAAVAAMAAVLWWRHRVAARRDGPS</sequence>
<evidence type="ECO:0000313" key="2">
    <source>
        <dbReference type="EMBL" id="XCM77847.1"/>
    </source>
</evidence>
<proteinExistence type="predicted"/>
<evidence type="ECO:0000256" key="1">
    <source>
        <dbReference type="SAM" id="Phobius"/>
    </source>
</evidence>
<keyword evidence="1" id="KW-1133">Transmembrane helix</keyword>
<name>A0AAU8JPX1_9ACTN</name>
<protein>
    <submittedName>
        <fullName evidence="2">Uncharacterized protein</fullName>
    </submittedName>
</protein>
<dbReference type="EMBL" id="CP159872">
    <property type="protein sequence ID" value="XCM77847.1"/>
    <property type="molecule type" value="Genomic_DNA"/>
</dbReference>
<reference evidence="2" key="1">
    <citation type="submission" date="2024-06" db="EMBL/GenBank/DDBJ databases">
        <title>The genome sequences of Kitasatospora sp. strain HUAS MG31.</title>
        <authorList>
            <person name="Mo P."/>
        </authorList>
    </citation>
    <scope>NUCLEOTIDE SEQUENCE</scope>
    <source>
        <strain evidence="2">HUAS MG31</strain>
    </source>
</reference>
<dbReference type="AlphaFoldDB" id="A0AAU8JPX1"/>
<organism evidence="2">
    <name type="scientific">Kitasatospora camelliae</name>
    <dbReference type="NCBI Taxonomy" id="3156397"/>
    <lineage>
        <taxon>Bacteria</taxon>
        <taxon>Bacillati</taxon>
        <taxon>Actinomycetota</taxon>
        <taxon>Actinomycetes</taxon>
        <taxon>Kitasatosporales</taxon>
        <taxon>Streptomycetaceae</taxon>
        <taxon>Kitasatospora</taxon>
    </lineage>
</organism>
<accession>A0AAU8JPX1</accession>
<dbReference type="RefSeq" id="WP_354637568.1">
    <property type="nucleotide sequence ID" value="NZ_CP159872.1"/>
</dbReference>